<dbReference type="Pfam" id="PF05117">
    <property type="entry name" value="DUF695"/>
    <property type="match status" value="1"/>
</dbReference>
<proteinExistence type="predicted"/>
<evidence type="ECO:0000259" key="1">
    <source>
        <dbReference type="Pfam" id="PF05117"/>
    </source>
</evidence>
<organism evidence="2 3">
    <name type="scientific">Roseivirga ehrenbergii (strain DSM 102268 / JCM 13514 / KCTC 12282 / NCIMB 14502 / KMM 6017)</name>
    <dbReference type="NCBI Taxonomy" id="279360"/>
    <lineage>
        <taxon>Bacteria</taxon>
        <taxon>Pseudomonadati</taxon>
        <taxon>Bacteroidota</taxon>
        <taxon>Cytophagia</taxon>
        <taxon>Cytophagales</taxon>
        <taxon>Roseivirgaceae</taxon>
        <taxon>Roseivirga</taxon>
    </lineage>
</organism>
<evidence type="ECO:0000313" key="3">
    <source>
        <dbReference type="Proteomes" id="UP000075583"/>
    </source>
</evidence>
<dbReference type="Proteomes" id="UP000075583">
    <property type="component" value="Unassembled WGS sequence"/>
</dbReference>
<dbReference type="EMBL" id="LQZQ01000002">
    <property type="protein sequence ID" value="KYG81746.1"/>
    <property type="molecule type" value="Genomic_DNA"/>
</dbReference>
<dbReference type="STRING" id="279360.MB14_13005"/>
<keyword evidence="3" id="KW-1185">Reference proteome</keyword>
<sequence>MIGRYYENEFPVIVKFVDEIPNDSIIKKSPVLTVISWKYEGETNNGMPPHEINEKMIDLEEAIENIKSSFKKYQHAYSRTGNNLKELVYYSASQDDFMASLNKTLTKHERYPIEIDFYEDPEWREFKKLIEDFKKD</sequence>
<evidence type="ECO:0000313" key="2">
    <source>
        <dbReference type="EMBL" id="KYG81746.1"/>
    </source>
</evidence>
<name>A0A150XST2_ROSEK</name>
<reference evidence="2" key="1">
    <citation type="submission" date="2016-01" db="EMBL/GenBank/DDBJ databases">
        <title>Genome sequencing of Roseivirga ehrenbergii KMM 6017.</title>
        <authorList>
            <person name="Selvaratnam C."/>
            <person name="Thevarajoo S."/>
            <person name="Goh K.M."/>
            <person name="Ee R."/>
            <person name="Chan K.-G."/>
            <person name="Chong C.S."/>
        </authorList>
    </citation>
    <scope>NUCLEOTIDE SEQUENCE [LARGE SCALE GENOMIC DNA]</scope>
    <source>
        <strain evidence="2">KMM 6017</strain>
    </source>
</reference>
<protein>
    <recommendedName>
        <fullName evidence="1">DUF695 domain-containing protein</fullName>
    </recommendedName>
</protein>
<comment type="caution">
    <text evidence="2">The sequence shown here is derived from an EMBL/GenBank/DDBJ whole genome shotgun (WGS) entry which is preliminary data.</text>
</comment>
<feature type="domain" description="DUF695" evidence="1">
    <location>
        <begin position="8"/>
        <end position="126"/>
    </location>
</feature>
<gene>
    <name evidence="2" type="ORF">MB14_13005</name>
</gene>
<accession>A0A150XST2</accession>
<dbReference type="AlphaFoldDB" id="A0A150XST2"/>
<dbReference type="InterPro" id="IPR016097">
    <property type="entry name" value="DUF695"/>
</dbReference>